<comment type="caution">
    <text evidence="1">The sequence shown here is derived from an EMBL/GenBank/DDBJ whole genome shotgun (WGS) entry which is preliminary data.</text>
</comment>
<accession>A0ACA9PXY7</accession>
<name>A0ACA9PXY7_9GLOM</name>
<reference evidence="1" key="1">
    <citation type="submission" date="2021-06" db="EMBL/GenBank/DDBJ databases">
        <authorList>
            <person name="Kallberg Y."/>
            <person name="Tangrot J."/>
            <person name="Rosling A."/>
        </authorList>
    </citation>
    <scope>NUCLEOTIDE SEQUENCE</scope>
    <source>
        <strain evidence="1">CL356</strain>
    </source>
</reference>
<sequence length="199" mass="22285">MFQQAVTRDAAKIAQELVSQCSQHSEKDACSTAANTLRFPSVERRYWDWIHPDTGRNGVPAILTNPATTILNPLHSQPITVPNPLCNYRLSGMNKNFKNSTKYLDIPRGWDIFSNKGTRQNDPKELEDNDWNYQHFASTGGTFGTKKGSIINNKTPLVPFRKDDGAYWTSDDARCLVPSQGHNKCMANLLIMSNNADAP</sequence>
<keyword evidence="2" id="KW-1185">Reference proteome</keyword>
<dbReference type="EMBL" id="CAJVPT010040970">
    <property type="protein sequence ID" value="CAG8726719.1"/>
    <property type="molecule type" value="Genomic_DNA"/>
</dbReference>
<organism evidence="1 2">
    <name type="scientific">Acaulospora colombiana</name>
    <dbReference type="NCBI Taxonomy" id="27376"/>
    <lineage>
        <taxon>Eukaryota</taxon>
        <taxon>Fungi</taxon>
        <taxon>Fungi incertae sedis</taxon>
        <taxon>Mucoromycota</taxon>
        <taxon>Glomeromycotina</taxon>
        <taxon>Glomeromycetes</taxon>
        <taxon>Diversisporales</taxon>
        <taxon>Acaulosporaceae</taxon>
        <taxon>Acaulospora</taxon>
    </lineage>
</organism>
<feature type="non-terminal residue" evidence="1">
    <location>
        <position position="199"/>
    </location>
</feature>
<protein>
    <submittedName>
        <fullName evidence="1">12686_t:CDS:1</fullName>
    </submittedName>
</protein>
<evidence type="ECO:0000313" key="2">
    <source>
        <dbReference type="Proteomes" id="UP000789525"/>
    </source>
</evidence>
<feature type="non-terminal residue" evidence="1">
    <location>
        <position position="1"/>
    </location>
</feature>
<gene>
    <name evidence="1" type="ORF">ACOLOM_LOCUS11411</name>
</gene>
<dbReference type="Proteomes" id="UP000789525">
    <property type="component" value="Unassembled WGS sequence"/>
</dbReference>
<proteinExistence type="predicted"/>
<evidence type="ECO:0000313" key="1">
    <source>
        <dbReference type="EMBL" id="CAG8726719.1"/>
    </source>
</evidence>